<proteinExistence type="predicted"/>
<evidence type="ECO:0000313" key="2">
    <source>
        <dbReference type="EMBL" id="SFF89101.1"/>
    </source>
</evidence>
<accession>A0A1I2MJ11</accession>
<keyword evidence="1" id="KW-0472">Membrane</keyword>
<dbReference type="EMBL" id="FOND01000031">
    <property type="protein sequence ID" value="SFF89101.1"/>
    <property type="molecule type" value="Genomic_DNA"/>
</dbReference>
<keyword evidence="1" id="KW-1133">Transmembrane helix</keyword>
<gene>
    <name evidence="2" type="ORF">SAMN05216574_13120</name>
</gene>
<feature type="transmembrane region" description="Helical" evidence="1">
    <location>
        <begin position="36"/>
        <end position="56"/>
    </location>
</feature>
<dbReference type="RefSeq" id="WP_092203768.1">
    <property type="nucleotide sequence ID" value="NZ_FOND01000031.1"/>
</dbReference>
<organism evidence="2 3">
    <name type="scientific">Blastococcus tunisiensis</name>
    <dbReference type="NCBI Taxonomy" id="1798228"/>
    <lineage>
        <taxon>Bacteria</taxon>
        <taxon>Bacillati</taxon>
        <taxon>Actinomycetota</taxon>
        <taxon>Actinomycetes</taxon>
        <taxon>Geodermatophilales</taxon>
        <taxon>Geodermatophilaceae</taxon>
        <taxon>Blastococcus</taxon>
    </lineage>
</organism>
<dbReference type="OrthoDB" id="9905357at2"/>
<evidence type="ECO:0000256" key="1">
    <source>
        <dbReference type="SAM" id="Phobius"/>
    </source>
</evidence>
<evidence type="ECO:0000313" key="3">
    <source>
        <dbReference type="Proteomes" id="UP000198589"/>
    </source>
</evidence>
<feature type="transmembrane region" description="Helical" evidence="1">
    <location>
        <begin position="12"/>
        <end position="30"/>
    </location>
</feature>
<name>A0A1I2MJ11_9ACTN</name>
<keyword evidence="3" id="KW-1185">Reference proteome</keyword>
<protein>
    <submittedName>
        <fullName evidence="2">Uncharacterized protein</fullName>
    </submittedName>
</protein>
<keyword evidence="1" id="KW-0812">Transmembrane</keyword>
<dbReference type="STRING" id="1798228.SAMN05216574_13120"/>
<dbReference type="AlphaFoldDB" id="A0A1I2MJ11"/>
<dbReference type="Proteomes" id="UP000198589">
    <property type="component" value="Unassembled WGS sequence"/>
</dbReference>
<sequence length="92" mass="9733">MPTDTARSTGPLVLAGLSAIAHLVVGYFYAVGGLVIPGYALIPLWLFWVVLALWLIRLAILRSWWTPAVPVVAAAVLALALVVGGNLLGWQA</sequence>
<reference evidence="3" key="1">
    <citation type="submission" date="2016-10" db="EMBL/GenBank/DDBJ databases">
        <authorList>
            <person name="Varghese N."/>
            <person name="Submissions S."/>
        </authorList>
    </citation>
    <scope>NUCLEOTIDE SEQUENCE [LARGE SCALE GENOMIC DNA]</scope>
    <source>
        <strain evidence="3">DSM 46838</strain>
    </source>
</reference>
<feature type="transmembrane region" description="Helical" evidence="1">
    <location>
        <begin position="68"/>
        <end position="90"/>
    </location>
</feature>